<sequence>MSTVERDTTPRSTGAAPHAVPAEIDAPPEALPHRRLIFAIVSIALFMTSVDQTIVATALPAIEHDFRAHINWSGWTITIYALGQVLAMPLAGKISDQFGRKKVFLISAVVFTLASLSCGFATNIETLVVLRAVQAIGGGAFMPSATGIVSDHFGKDRDRALGMFASIFPIGGIVGPIIGGAFVAAWSWRGIFLVNVPIGIALIALAVIFIPTSRTRVTSRTDLRGVLLLGVLILSAMFGITYLGSATTSLISPVFLVSEAIAVVAGWLFFRHANRYPTPFIPIRLLRGRGFGTMNLINLLYGAAALGFGALVPLYAEDRFGIKPLAAGTLLTARAVGMICVAALAVAALRRTGYRLPMIVGFITVFVGLIVMSLTPRGLSPYLWLAVAAAVTGLGMGMSVPASNNASLQLAPDQVAAIAGLRGMFRQSGAIMAVSITTTVVARSAHPGIAQAHIFVIFAILLIATLPLVFLVPDHRGSW</sequence>
<comment type="caution">
    <text evidence="10">The sequence shown here is derived from an EMBL/GenBank/DDBJ whole genome shotgun (WGS) entry which is preliminary data.</text>
</comment>
<keyword evidence="4" id="KW-1003">Cell membrane</keyword>
<dbReference type="SUPFAM" id="SSF103473">
    <property type="entry name" value="MFS general substrate transporter"/>
    <property type="match status" value="1"/>
</dbReference>
<accession>A0A8J3R026</accession>
<keyword evidence="5 8" id="KW-0812">Transmembrane</keyword>
<evidence type="ECO:0000256" key="8">
    <source>
        <dbReference type="SAM" id="Phobius"/>
    </source>
</evidence>
<keyword evidence="6 8" id="KW-1133">Transmembrane helix</keyword>
<feature type="transmembrane region" description="Helical" evidence="8">
    <location>
        <begin position="223"/>
        <end position="244"/>
    </location>
</feature>
<comment type="similarity">
    <text evidence="2">Belongs to the major facilitator superfamily. TCR/Tet family.</text>
</comment>
<feature type="transmembrane region" description="Helical" evidence="8">
    <location>
        <begin position="291"/>
        <end position="316"/>
    </location>
</feature>
<feature type="transmembrane region" description="Helical" evidence="8">
    <location>
        <begin position="328"/>
        <end position="349"/>
    </location>
</feature>
<feature type="transmembrane region" description="Helical" evidence="8">
    <location>
        <begin position="429"/>
        <end position="446"/>
    </location>
</feature>
<proteinExistence type="inferred from homology"/>
<evidence type="ECO:0000256" key="2">
    <source>
        <dbReference type="ARBA" id="ARBA00007520"/>
    </source>
</evidence>
<evidence type="ECO:0000259" key="9">
    <source>
        <dbReference type="PROSITE" id="PS50850"/>
    </source>
</evidence>
<dbReference type="RefSeq" id="WP_203923922.1">
    <property type="nucleotide sequence ID" value="NZ_BONZ01000098.1"/>
</dbReference>
<feature type="domain" description="Major facilitator superfamily (MFS) profile" evidence="9">
    <location>
        <begin position="37"/>
        <end position="476"/>
    </location>
</feature>
<evidence type="ECO:0000256" key="4">
    <source>
        <dbReference type="ARBA" id="ARBA00022475"/>
    </source>
</evidence>
<dbReference type="PRINTS" id="PR01035">
    <property type="entry name" value="TCRTETA"/>
</dbReference>
<feature type="transmembrane region" description="Helical" evidence="8">
    <location>
        <begin position="356"/>
        <end position="375"/>
    </location>
</feature>
<feature type="transmembrane region" description="Helical" evidence="8">
    <location>
        <begin position="72"/>
        <end position="91"/>
    </location>
</feature>
<dbReference type="InterPro" id="IPR001958">
    <property type="entry name" value="Tet-R_TetA/multi-R_MdtG-like"/>
</dbReference>
<feature type="transmembrane region" description="Helical" evidence="8">
    <location>
        <begin position="381"/>
        <end position="400"/>
    </location>
</feature>
<organism evidence="10 11">
    <name type="scientific">Rugosimonospora africana</name>
    <dbReference type="NCBI Taxonomy" id="556532"/>
    <lineage>
        <taxon>Bacteria</taxon>
        <taxon>Bacillati</taxon>
        <taxon>Actinomycetota</taxon>
        <taxon>Actinomycetes</taxon>
        <taxon>Micromonosporales</taxon>
        <taxon>Micromonosporaceae</taxon>
        <taxon>Rugosimonospora</taxon>
    </lineage>
</organism>
<dbReference type="AlphaFoldDB" id="A0A8J3R026"/>
<dbReference type="GO" id="GO:0022857">
    <property type="term" value="F:transmembrane transporter activity"/>
    <property type="evidence" value="ECO:0007669"/>
    <property type="project" value="InterPro"/>
</dbReference>
<evidence type="ECO:0000256" key="5">
    <source>
        <dbReference type="ARBA" id="ARBA00022692"/>
    </source>
</evidence>
<keyword evidence="3" id="KW-0813">Transport</keyword>
<dbReference type="InterPro" id="IPR011701">
    <property type="entry name" value="MFS"/>
</dbReference>
<feature type="transmembrane region" description="Helical" evidence="8">
    <location>
        <begin position="161"/>
        <end position="185"/>
    </location>
</feature>
<dbReference type="Gene3D" id="1.20.1250.20">
    <property type="entry name" value="MFS general substrate transporter like domains"/>
    <property type="match status" value="1"/>
</dbReference>
<comment type="subcellular location">
    <subcellularLocation>
        <location evidence="1">Cell membrane</location>
        <topology evidence="1">Multi-pass membrane protein</topology>
    </subcellularLocation>
</comment>
<evidence type="ECO:0000313" key="11">
    <source>
        <dbReference type="Proteomes" id="UP000642748"/>
    </source>
</evidence>
<evidence type="ECO:0000256" key="7">
    <source>
        <dbReference type="ARBA" id="ARBA00023136"/>
    </source>
</evidence>
<feature type="transmembrane region" description="Helical" evidence="8">
    <location>
        <begin position="250"/>
        <end position="270"/>
    </location>
</feature>
<dbReference type="Proteomes" id="UP000642748">
    <property type="component" value="Unassembled WGS sequence"/>
</dbReference>
<dbReference type="GO" id="GO:0005886">
    <property type="term" value="C:plasma membrane"/>
    <property type="evidence" value="ECO:0007669"/>
    <property type="project" value="UniProtKB-SubCell"/>
</dbReference>
<dbReference type="Pfam" id="PF07690">
    <property type="entry name" value="MFS_1"/>
    <property type="match status" value="1"/>
</dbReference>
<feature type="transmembrane region" description="Helical" evidence="8">
    <location>
        <begin position="128"/>
        <end position="149"/>
    </location>
</feature>
<evidence type="ECO:0000256" key="1">
    <source>
        <dbReference type="ARBA" id="ARBA00004651"/>
    </source>
</evidence>
<protein>
    <submittedName>
        <fullName evidence="10">MFS transporter</fullName>
    </submittedName>
</protein>
<dbReference type="InterPro" id="IPR005829">
    <property type="entry name" value="Sugar_transporter_CS"/>
</dbReference>
<gene>
    <name evidence="10" type="ORF">Raf01_86660</name>
</gene>
<feature type="transmembrane region" description="Helical" evidence="8">
    <location>
        <begin position="36"/>
        <end position="60"/>
    </location>
</feature>
<name>A0A8J3R026_9ACTN</name>
<evidence type="ECO:0000256" key="3">
    <source>
        <dbReference type="ARBA" id="ARBA00022448"/>
    </source>
</evidence>
<feature type="transmembrane region" description="Helical" evidence="8">
    <location>
        <begin position="191"/>
        <end position="211"/>
    </location>
</feature>
<dbReference type="PANTHER" id="PTHR42718">
    <property type="entry name" value="MAJOR FACILITATOR SUPERFAMILY MULTIDRUG TRANSPORTER MFSC"/>
    <property type="match status" value="1"/>
</dbReference>
<dbReference type="Gene3D" id="1.20.1720.10">
    <property type="entry name" value="Multidrug resistance protein D"/>
    <property type="match status" value="1"/>
</dbReference>
<dbReference type="PROSITE" id="PS50850">
    <property type="entry name" value="MFS"/>
    <property type="match status" value="1"/>
</dbReference>
<dbReference type="InterPro" id="IPR020846">
    <property type="entry name" value="MFS_dom"/>
</dbReference>
<dbReference type="PANTHER" id="PTHR42718:SF46">
    <property type="entry name" value="BLR6921 PROTEIN"/>
    <property type="match status" value="1"/>
</dbReference>
<evidence type="ECO:0000313" key="10">
    <source>
        <dbReference type="EMBL" id="GIH20494.1"/>
    </source>
</evidence>
<dbReference type="PROSITE" id="PS00216">
    <property type="entry name" value="SUGAR_TRANSPORT_1"/>
    <property type="match status" value="1"/>
</dbReference>
<dbReference type="EMBL" id="BONZ01000098">
    <property type="protein sequence ID" value="GIH20494.1"/>
    <property type="molecule type" value="Genomic_DNA"/>
</dbReference>
<dbReference type="InterPro" id="IPR036259">
    <property type="entry name" value="MFS_trans_sf"/>
</dbReference>
<feature type="transmembrane region" description="Helical" evidence="8">
    <location>
        <begin position="103"/>
        <end position="122"/>
    </location>
</feature>
<keyword evidence="11" id="KW-1185">Reference proteome</keyword>
<keyword evidence="7 8" id="KW-0472">Membrane</keyword>
<evidence type="ECO:0000256" key="6">
    <source>
        <dbReference type="ARBA" id="ARBA00022989"/>
    </source>
</evidence>
<feature type="transmembrane region" description="Helical" evidence="8">
    <location>
        <begin position="452"/>
        <end position="472"/>
    </location>
</feature>
<reference evidence="10" key="1">
    <citation type="submission" date="2021-01" db="EMBL/GenBank/DDBJ databases">
        <title>Whole genome shotgun sequence of Rugosimonospora africana NBRC 104875.</title>
        <authorList>
            <person name="Komaki H."/>
            <person name="Tamura T."/>
        </authorList>
    </citation>
    <scope>NUCLEOTIDE SEQUENCE</scope>
    <source>
        <strain evidence="10">NBRC 104875</strain>
    </source>
</reference>